<accession>A0ABP1H453</accession>
<reference evidence="1 2" key="1">
    <citation type="submission" date="2024-07" db="EMBL/GenBank/DDBJ databases">
        <authorList>
            <person name="Akdeniz Z."/>
        </authorList>
    </citation>
    <scope>NUCLEOTIDE SEQUENCE [LARGE SCALE GENOMIC DNA]</scope>
</reference>
<gene>
    <name evidence="1" type="ORF">HINF_LOCUS9022</name>
</gene>
<name>A0ABP1H453_9EUKA</name>
<evidence type="ECO:0000313" key="2">
    <source>
        <dbReference type="Proteomes" id="UP001642409"/>
    </source>
</evidence>
<proteinExistence type="predicted"/>
<protein>
    <submittedName>
        <fullName evidence="1">Hypothetical_protein</fullName>
    </submittedName>
</protein>
<comment type="caution">
    <text evidence="1">The sequence shown here is derived from an EMBL/GenBank/DDBJ whole genome shotgun (WGS) entry which is preliminary data.</text>
</comment>
<sequence>MQQVSQFAVFGFNTQKQDILDSDIFVTINYSILTGALICMQCDIDVQMSQIQFIAHGVQISALILRSINTVQVTNVNISFRFTSNFSSGIINHVNQSIQSFTISQSILTGFNNFQSVQNGYICSQLSVDIQILVNQFSVCVENTVRFGSSSFQATVSQPESLICSRICNNNKFVTYGLCSFQPQFSTLLQNETVICEYPFVFNAVLSTCECDFGFFLNETSCVNVIMQFSIIQKNATVLEITLKNEIQKTEIELKAAFIGLENLIMSNITTLTMNMNENDKLINQNIISTNNTIHKSINEMITENNIKFSTLTGLIESKHILTLNQLTNVQSALKNQIEVQTALIVDNQQNIKSNFSSLNTTLKDKLDVQTILINNNQLNIKNNFTAQKDQITYLQSNLTLSLNNIDQHIASTSNEHRADLTNVNNTLKNKFDIQAALITDNQLSIKNNFTAQKDQITDFKNNVVSTLNLMDTHITSFQNINSANDKKINENIKSMNETIHKNLNDSMTQNANQISTLTGFIENKHILTVNTLKTKMDENQLNIKNNFSAIANTMATQSQVQSVYDNLLGTVSTQTYLTSVYNNLMAAVNAIAVAQNPCKQWPGSVNENGLCKCAYIGQNNFCPNFNSCCIFNPQTKTRYNNQDYYKNSLQCINGITRTGSEYPNMQQASDSINSICGGAKYYVNL</sequence>
<keyword evidence="2" id="KW-1185">Reference proteome</keyword>
<dbReference type="EMBL" id="CAXDID020000019">
    <property type="protein sequence ID" value="CAL5985634.1"/>
    <property type="molecule type" value="Genomic_DNA"/>
</dbReference>
<dbReference type="Proteomes" id="UP001642409">
    <property type="component" value="Unassembled WGS sequence"/>
</dbReference>
<organism evidence="1 2">
    <name type="scientific">Hexamita inflata</name>
    <dbReference type="NCBI Taxonomy" id="28002"/>
    <lineage>
        <taxon>Eukaryota</taxon>
        <taxon>Metamonada</taxon>
        <taxon>Diplomonadida</taxon>
        <taxon>Hexamitidae</taxon>
        <taxon>Hexamitinae</taxon>
        <taxon>Hexamita</taxon>
    </lineage>
</organism>
<evidence type="ECO:0000313" key="1">
    <source>
        <dbReference type="EMBL" id="CAL5985634.1"/>
    </source>
</evidence>